<dbReference type="GO" id="GO:0030036">
    <property type="term" value="P:actin cytoskeleton organization"/>
    <property type="evidence" value="ECO:0007669"/>
    <property type="project" value="InterPro"/>
</dbReference>
<evidence type="ECO:0000256" key="3">
    <source>
        <dbReference type="ARBA" id="ARBA00005666"/>
    </source>
</evidence>
<dbReference type="CDD" id="cd21306">
    <property type="entry name" value="CH_PARVA_B_rpt2"/>
    <property type="match status" value="1"/>
</dbReference>
<keyword evidence="11" id="KW-1185">Reference proteome</keyword>
<dbReference type="OMA" id="WSAEMIH"/>
<dbReference type="PROSITE" id="PS50021">
    <property type="entry name" value="CH"/>
    <property type="match status" value="2"/>
</dbReference>
<evidence type="ECO:0000256" key="8">
    <source>
        <dbReference type="ARBA" id="ARBA00023212"/>
    </source>
</evidence>
<dbReference type="PANTHER" id="PTHR12114">
    <property type="entry name" value="PARVIN"/>
    <property type="match status" value="1"/>
</dbReference>
<dbReference type="AlphaFoldDB" id="A0A1S3HFH9"/>
<keyword evidence="8" id="KW-0206">Cytoskeleton</keyword>
<keyword evidence="5" id="KW-0677">Repeat</keyword>
<feature type="domain" description="Calponin-homology (CH)" evidence="10">
    <location>
        <begin position="84"/>
        <end position="193"/>
    </location>
</feature>
<dbReference type="FunFam" id="1.10.418.10:FF:000011">
    <property type="entry name" value="Parvin, beta"/>
    <property type="match status" value="1"/>
</dbReference>
<dbReference type="PIRSF" id="PIRSF039131">
    <property type="entry name" value="Parvin"/>
    <property type="match status" value="1"/>
</dbReference>
<dbReference type="KEGG" id="lak:106154095"/>
<feature type="region of interest" description="Disordered" evidence="9">
    <location>
        <begin position="29"/>
        <end position="59"/>
    </location>
</feature>
<dbReference type="RefSeq" id="XP_013417056.1">
    <property type="nucleotide sequence ID" value="XM_013561602.1"/>
</dbReference>
<evidence type="ECO:0000256" key="5">
    <source>
        <dbReference type="ARBA" id="ARBA00022737"/>
    </source>
</evidence>
<dbReference type="KEGG" id="lak:106178435"/>
<dbReference type="GO" id="GO:0003779">
    <property type="term" value="F:actin binding"/>
    <property type="evidence" value="ECO:0007669"/>
    <property type="project" value="UniProtKB-KW"/>
</dbReference>
<evidence type="ECO:0000256" key="4">
    <source>
        <dbReference type="ARBA" id="ARBA00022490"/>
    </source>
</evidence>
<evidence type="ECO:0000313" key="11">
    <source>
        <dbReference type="Proteomes" id="UP000085678"/>
    </source>
</evidence>
<dbReference type="RefSeq" id="XP_013383794.1">
    <property type="nucleotide sequence ID" value="XM_013528340.1"/>
</dbReference>
<comment type="subcellular location">
    <subcellularLocation>
        <location evidence="2">Cytoplasm</location>
        <location evidence="2">Cytoskeleton</location>
    </subcellularLocation>
    <subcellularLocation>
        <location evidence="1">Cytoplasm</location>
        <location evidence="1">Myofibril</location>
        <location evidence="1">Sarcomere</location>
    </subcellularLocation>
</comment>
<dbReference type="GO" id="GO:0030017">
    <property type="term" value="C:sarcomere"/>
    <property type="evidence" value="ECO:0007669"/>
    <property type="project" value="UniProtKB-SubCell"/>
</dbReference>
<feature type="domain" description="Calponin-homology (CH)" evidence="10">
    <location>
        <begin position="253"/>
        <end position="360"/>
    </location>
</feature>
<keyword evidence="4" id="KW-0963">Cytoplasm</keyword>
<dbReference type="Gene3D" id="1.10.418.10">
    <property type="entry name" value="Calponin-like domain"/>
    <property type="match status" value="2"/>
</dbReference>
<dbReference type="GeneID" id="106154095"/>
<protein>
    <submittedName>
        <fullName evidence="12 13">Beta-parvin</fullName>
    </submittedName>
</protein>
<organism evidence="11 12">
    <name type="scientific">Lingula anatina</name>
    <name type="common">Brachiopod</name>
    <name type="synonym">Lingula unguis</name>
    <dbReference type="NCBI Taxonomy" id="7574"/>
    <lineage>
        <taxon>Eukaryota</taxon>
        <taxon>Metazoa</taxon>
        <taxon>Spiralia</taxon>
        <taxon>Lophotrochozoa</taxon>
        <taxon>Brachiopoda</taxon>
        <taxon>Linguliformea</taxon>
        <taxon>Lingulata</taxon>
        <taxon>Lingulida</taxon>
        <taxon>Linguloidea</taxon>
        <taxon>Lingulidae</taxon>
        <taxon>Lingula</taxon>
    </lineage>
</organism>
<dbReference type="PANTHER" id="PTHR12114:SF4">
    <property type="entry name" value="GH23568P"/>
    <property type="match status" value="1"/>
</dbReference>
<evidence type="ECO:0000256" key="9">
    <source>
        <dbReference type="SAM" id="MobiDB-lite"/>
    </source>
</evidence>
<feature type="compositionally biased region" description="Basic and acidic residues" evidence="9">
    <location>
        <begin position="33"/>
        <end position="44"/>
    </location>
</feature>
<dbReference type="FunFam" id="1.10.418.10:FF:000015">
    <property type="entry name" value="Parvin beta"/>
    <property type="match status" value="1"/>
</dbReference>
<dbReference type="InterPro" id="IPR036872">
    <property type="entry name" value="CH_dom_sf"/>
</dbReference>
<evidence type="ECO:0000313" key="13">
    <source>
        <dbReference type="RefSeq" id="XP_013417056.1"/>
    </source>
</evidence>
<keyword evidence="6" id="KW-0130">Cell adhesion</keyword>
<dbReference type="CDD" id="cd21304">
    <property type="entry name" value="CH_PARVA_B_rpt1"/>
    <property type="match status" value="1"/>
</dbReference>
<dbReference type="GO" id="GO:0071963">
    <property type="term" value="P:establishment or maintenance of cell polarity regulating cell shape"/>
    <property type="evidence" value="ECO:0007669"/>
    <property type="project" value="TreeGrafter"/>
</dbReference>
<dbReference type="InterPro" id="IPR001715">
    <property type="entry name" value="CH_dom"/>
</dbReference>
<accession>A0A1S3HFH9</accession>
<gene>
    <name evidence="12" type="primary">LOC106154095</name>
    <name evidence="13" type="synonym">LOC106178435</name>
</gene>
<comment type="similarity">
    <text evidence="3">Belongs to the parvin family.</text>
</comment>
<dbReference type="GO" id="GO:0034446">
    <property type="term" value="P:substrate adhesion-dependent cell spreading"/>
    <property type="evidence" value="ECO:0007669"/>
    <property type="project" value="TreeGrafter"/>
</dbReference>
<dbReference type="GO" id="GO:0015629">
    <property type="term" value="C:actin cytoskeleton"/>
    <property type="evidence" value="ECO:0007669"/>
    <property type="project" value="TreeGrafter"/>
</dbReference>
<dbReference type="Pfam" id="PF00307">
    <property type="entry name" value="CH"/>
    <property type="match status" value="2"/>
</dbReference>
<reference evidence="12 13" key="1">
    <citation type="submission" date="2025-04" db="UniProtKB">
        <authorList>
            <consortium name="RefSeq"/>
        </authorList>
    </citation>
    <scope>IDENTIFICATION</scope>
    <source>
        <tissue evidence="12 13">Gonads</tissue>
    </source>
</reference>
<dbReference type="STRING" id="7574.A0A1S3HFH9"/>
<evidence type="ECO:0000256" key="2">
    <source>
        <dbReference type="ARBA" id="ARBA00004245"/>
    </source>
</evidence>
<sequence length="363" mass="41384">MASPGPSGTLKKQKEDSFLGEFIGTITRKKKQKEVVDLQEEGKNAIESPSSPTSPDMGPEAFMLEENEERSMIEPGSREDAKVKELIMMLLDWINDELAEQRIIVKDIEEDIFDGQILQKLIEKLARVRVEVPEVTQSEIGQKQKLRIVLDTINRILNLTPTWNQQKWTVDSIHSKNLVAILHLLVTLARHFRAPIRLPENVAVSVVVVQKRDGLLQTRRVIEEITGTNDDIGARFERDAFDTLFDHAPDKLNVVKRSLIGFVNKWLNKVNLEVTDLDNQFHDGVYLVLLMGLLEGYFVPLHCFHLTPTSFEQKVHNVSFAFELMVDAGLPQPKARPEDVVNLDLKSTLRVLYNLFTKYKALP</sequence>
<name>A0A1S3HFH9_LINAN</name>
<proteinExistence type="inferred from homology"/>
<evidence type="ECO:0000259" key="10">
    <source>
        <dbReference type="PROSITE" id="PS50021"/>
    </source>
</evidence>
<dbReference type="OrthoDB" id="2099265at2759"/>
<evidence type="ECO:0000256" key="7">
    <source>
        <dbReference type="ARBA" id="ARBA00023203"/>
    </source>
</evidence>
<dbReference type="Proteomes" id="UP000085678">
    <property type="component" value="Unplaced"/>
</dbReference>
<dbReference type="InterPro" id="IPR028433">
    <property type="entry name" value="Parvin"/>
</dbReference>
<evidence type="ECO:0000256" key="1">
    <source>
        <dbReference type="ARBA" id="ARBA00004204"/>
    </source>
</evidence>
<evidence type="ECO:0000256" key="6">
    <source>
        <dbReference type="ARBA" id="ARBA00022889"/>
    </source>
</evidence>
<evidence type="ECO:0000313" key="12">
    <source>
        <dbReference type="RefSeq" id="XP_013383794.1"/>
    </source>
</evidence>
<dbReference type="GO" id="GO:0030031">
    <property type="term" value="P:cell projection assembly"/>
    <property type="evidence" value="ECO:0007669"/>
    <property type="project" value="TreeGrafter"/>
</dbReference>
<keyword evidence="7" id="KW-0009">Actin-binding</keyword>
<dbReference type="GeneID" id="106178435"/>
<dbReference type="GO" id="GO:0005925">
    <property type="term" value="C:focal adhesion"/>
    <property type="evidence" value="ECO:0007669"/>
    <property type="project" value="TreeGrafter"/>
</dbReference>
<dbReference type="SUPFAM" id="SSF47576">
    <property type="entry name" value="Calponin-homology domain, CH-domain"/>
    <property type="match status" value="1"/>
</dbReference>